<sequence>MAEYSVLLVKGFTHGGKQSPETPKDVPSRGDNRASANGAPEDATEACLSKLLTRLCDDLWDILLVG</sequence>
<proteinExistence type="predicted"/>
<reference evidence="2" key="1">
    <citation type="submission" date="2021-10" db="EMBL/GenBank/DDBJ databases">
        <title>De novo Genome Assembly of Clathrus columnatus (Basidiomycota, Fungi) Using Illumina and Nanopore Sequence Data.</title>
        <authorList>
            <person name="Ogiso-Tanaka E."/>
            <person name="Itagaki H."/>
            <person name="Hosoya T."/>
            <person name="Hosaka K."/>
        </authorList>
    </citation>
    <scope>NUCLEOTIDE SEQUENCE</scope>
    <source>
        <strain evidence="2">MO-923</strain>
    </source>
</reference>
<dbReference type="Proteomes" id="UP001050691">
    <property type="component" value="Unassembled WGS sequence"/>
</dbReference>
<dbReference type="AlphaFoldDB" id="A0AAV5A8P4"/>
<comment type="caution">
    <text evidence="2">The sequence shown here is derived from an EMBL/GenBank/DDBJ whole genome shotgun (WGS) entry which is preliminary data.</text>
</comment>
<dbReference type="EMBL" id="BPWL01000003">
    <property type="protein sequence ID" value="GJJ08931.1"/>
    <property type="molecule type" value="Genomic_DNA"/>
</dbReference>
<evidence type="ECO:0000256" key="1">
    <source>
        <dbReference type="SAM" id="MobiDB-lite"/>
    </source>
</evidence>
<feature type="compositionally biased region" description="Basic and acidic residues" evidence="1">
    <location>
        <begin position="22"/>
        <end position="32"/>
    </location>
</feature>
<organism evidence="2 3">
    <name type="scientific">Clathrus columnatus</name>
    <dbReference type="NCBI Taxonomy" id="1419009"/>
    <lineage>
        <taxon>Eukaryota</taxon>
        <taxon>Fungi</taxon>
        <taxon>Dikarya</taxon>
        <taxon>Basidiomycota</taxon>
        <taxon>Agaricomycotina</taxon>
        <taxon>Agaricomycetes</taxon>
        <taxon>Phallomycetidae</taxon>
        <taxon>Phallales</taxon>
        <taxon>Clathraceae</taxon>
        <taxon>Clathrus</taxon>
    </lineage>
</organism>
<evidence type="ECO:0000313" key="2">
    <source>
        <dbReference type="EMBL" id="GJJ08931.1"/>
    </source>
</evidence>
<name>A0AAV5A8P4_9AGAM</name>
<protein>
    <submittedName>
        <fullName evidence="2">Uncharacterized protein</fullName>
    </submittedName>
</protein>
<gene>
    <name evidence="2" type="ORF">Clacol_003151</name>
</gene>
<feature type="region of interest" description="Disordered" evidence="1">
    <location>
        <begin position="13"/>
        <end position="42"/>
    </location>
</feature>
<accession>A0AAV5A8P4</accession>
<evidence type="ECO:0000313" key="3">
    <source>
        <dbReference type="Proteomes" id="UP001050691"/>
    </source>
</evidence>
<keyword evidence="3" id="KW-1185">Reference proteome</keyword>